<keyword evidence="8" id="KW-0902">Two-component regulatory system</keyword>
<comment type="catalytic activity">
    <reaction evidence="1">
        <text>ATP + protein L-histidine = ADP + protein N-phospho-L-histidine.</text>
        <dbReference type="EC" id="2.7.13.3"/>
    </reaction>
</comment>
<dbReference type="Pfam" id="PF00989">
    <property type="entry name" value="PAS"/>
    <property type="match status" value="1"/>
</dbReference>
<evidence type="ECO:0000259" key="13">
    <source>
        <dbReference type="PROSITE" id="PS50112"/>
    </source>
</evidence>
<feature type="domain" description="PAC" evidence="14">
    <location>
        <begin position="418"/>
        <end position="471"/>
    </location>
</feature>
<dbReference type="GO" id="GO:0000155">
    <property type="term" value="F:phosphorelay sensor kinase activity"/>
    <property type="evidence" value="ECO:0007669"/>
    <property type="project" value="InterPro"/>
</dbReference>
<dbReference type="NCBIfam" id="TIGR00229">
    <property type="entry name" value="sensory_box"/>
    <property type="match status" value="3"/>
</dbReference>
<dbReference type="PROSITE" id="PS50109">
    <property type="entry name" value="HIS_KIN"/>
    <property type="match status" value="1"/>
</dbReference>
<dbReference type="InterPro" id="IPR000014">
    <property type="entry name" value="PAS"/>
</dbReference>
<dbReference type="PANTHER" id="PTHR43065:SF42">
    <property type="entry name" value="TWO-COMPONENT SENSOR PPRA"/>
    <property type="match status" value="1"/>
</dbReference>
<name>A0A1F5YLG1_9BACT</name>
<feature type="modified residue" description="4-aspartylphosphate" evidence="9">
    <location>
        <position position="774"/>
    </location>
</feature>
<evidence type="ECO:0000256" key="4">
    <source>
        <dbReference type="ARBA" id="ARBA00022679"/>
    </source>
</evidence>
<dbReference type="Gene3D" id="3.40.50.2300">
    <property type="match status" value="1"/>
</dbReference>
<feature type="domain" description="PAC" evidence="14">
    <location>
        <begin position="161"/>
        <end position="217"/>
    </location>
</feature>
<feature type="domain" description="PAC" evidence="14">
    <location>
        <begin position="290"/>
        <end position="340"/>
    </location>
</feature>
<dbReference type="InterPro" id="IPR036097">
    <property type="entry name" value="HisK_dim/P_sf"/>
</dbReference>
<keyword evidence="5" id="KW-0547">Nucleotide-binding</keyword>
<evidence type="ECO:0000256" key="5">
    <source>
        <dbReference type="ARBA" id="ARBA00022741"/>
    </source>
</evidence>
<evidence type="ECO:0000313" key="15">
    <source>
        <dbReference type="EMBL" id="OGG01038.1"/>
    </source>
</evidence>
<dbReference type="Gene3D" id="3.30.565.10">
    <property type="entry name" value="Histidine kinase-like ATPase, C-terminal domain"/>
    <property type="match status" value="1"/>
</dbReference>
<feature type="transmembrane region" description="Helical" evidence="10">
    <location>
        <begin position="7"/>
        <end position="29"/>
    </location>
</feature>
<reference evidence="15 16" key="1">
    <citation type="journal article" date="2016" name="Nat. Commun.">
        <title>Thousands of microbial genomes shed light on interconnected biogeochemical processes in an aquifer system.</title>
        <authorList>
            <person name="Anantharaman K."/>
            <person name="Brown C.T."/>
            <person name="Hug L.A."/>
            <person name="Sharon I."/>
            <person name="Castelle C.J."/>
            <person name="Probst A.J."/>
            <person name="Thomas B.C."/>
            <person name="Singh A."/>
            <person name="Wilkins M.J."/>
            <person name="Karaoz U."/>
            <person name="Brodie E.L."/>
            <person name="Williams K.H."/>
            <person name="Hubbard S.S."/>
            <person name="Banfield J.F."/>
        </authorList>
    </citation>
    <scope>NUCLEOTIDE SEQUENCE [LARGE SCALE GENOMIC DNA]</scope>
</reference>
<protein>
    <recommendedName>
        <fullName evidence="2">histidine kinase</fullName>
        <ecNumber evidence="2">2.7.13.3</ecNumber>
    </recommendedName>
</protein>
<evidence type="ECO:0000256" key="7">
    <source>
        <dbReference type="ARBA" id="ARBA00022840"/>
    </source>
</evidence>
<dbReference type="GO" id="GO:0005524">
    <property type="term" value="F:ATP binding"/>
    <property type="evidence" value="ECO:0007669"/>
    <property type="project" value="UniProtKB-KW"/>
</dbReference>
<dbReference type="EC" id="2.7.13.3" evidence="2"/>
<dbReference type="InterPro" id="IPR000700">
    <property type="entry name" value="PAS-assoc_C"/>
</dbReference>
<dbReference type="STRING" id="1817867.A3F83_12835"/>
<dbReference type="Pfam" id="PF02518">
    <property type="entry name" value="HATPase_c"/>
    <property type="match status" value="1"/>
</dbReference>
<dbReference type="CDD" id="cd00075">
    <property type="entry name" value="HATPase"/>
    <property type="match status" value="1"/>
</dbReference>
<gene>
    <name evidence="15" type="ORF">A3F83_12835</name>
</gene>
<dbReference type="PROSITE" id="PS50112">
    <property type="entry name" value="PAS"/>
    <property type="match status" value="2"/>
</dbReference>
<dbReference type="SMART" id="SM00086">
    <property type="entry name" value="PAC"/>
    <property type="match status" value="3"/>
</dbReference>
<feature type="transmembrane region" description="Helical" evidence="10">
    <location>
        <begin position="49"/>
        <end position="70"/>
    </location>
</feature>
<dbReference type="PROSITE" id="PS50113">
    <property type="entry name" value="PAC"/>
    <property type="match status" value="3"/>
</dbReference>
<evidence type="ECO:0000256" key="2">
    <source>
        <dbReference type="ARBA" id="ARBA00012438"/>
    </source>
</evidence>
<dbReference type="Proteomes" id="UP000179129">
    <property type="component" value="Unassembled WGS sequence"/>
</dbReference>
<comment type="caution">
    <text evidence="15">The sequence shown here is derived from an EMBL/GenBank/DDBJ whole genome shotgun (WGS) entry which is preliminary data.</text>
</comment>
<dbReference type="Pfam" id="PF00072">
    <property type="entry name" value="Response_reg"/>
    <property type="match status" value="1"/>
</dbReference>
<evidence type="ECO:0000259" key="12">
    <source>
        <dbReference type="PROSITE" id="PS50110"/>
    </source>
</evidence>
<dbReference type="SMART" id="SM00387">
    <property type="entry name" value="HATPase_c"/>
    <property type="match status" value="1"/>
</dbReference>
<dbReference type="InterPro" id="IPR035965">
    <property type="entry name" value="PAS-like_dom_sf"/>
</dbReference>
<dbReference type="CDD" id="cd00082">
    <property type="entry name" value="HisKA"/>
    <property type="match status" value="1"/>
</dbReference>
<dbReference type="InterPro" id="IPR011006">
    <property type="entry name" value="CheY-like_superfamily"/>
</dbReference>
<keyword evidence="6" id="KW-0418">Kinase</keyword>
<feature type="domain" description="Response regulatory" evidence="12">
    <location>
        <begin position="720"/>
        <end position="840"/>
    </location>
</feature>
<evidence type="ECO:0000259" key="14">
    <source>
        <dbReference type="PROSITE" id="PS50113"/>
    </source>
</evidence>
<dbReference type="InterPro" id="IPR001789">
    <property type="entry name" value="Sig_transdc_resp-reg_receiver"/>
</dbReference>
<dbReference type="Pfam" id="PF13426">
    <property type="entry name" value="PAS_9"/>
    <property type="match status" value="1"/>
</dbReference>
<dbReference type="InterPro" id="IPR003661">
    <property type="entry name" value="HisK_dim/P_dom"/>
</dbReference>
<keyword evidence="10" id="KW-0812">Transmembrane</keyword>
<dbReference type="InterPro" id="IPR001610">
    <property type="entry name" value="PAC"/>
</dbReference>
<proteinExistence type="predicted"/>
<evidence type="ECO:0000256" key="9">
    <source>
        <dbReference type="PROSITE-ProRule" id="PRU00169"/>
    </source>
</evidence>
<keyword evidence="7" id="KW-0067">ATP-binding</keyword>
<keyword evidence="10" id="KW-1133">Transmembrane helix</keyword>
<dbReference type="Pfam" id="PF08448">
    <property type="entry name" value="PAS_4"/>
    <property type="match status" value="1"/>
</dbReference>
<dbReference type="InterPro" id="IPR013656">
    <property type="entry name" value="PAS_4"/>
</dbReference>
<dbReference type="InterPro" id="IPR003594">
    <property type="entry name" value="HATPase_dom"/>
</dbReference>
<evidence type="ECO:0000313" key="16">
    <source>
        <dbReference type="Proteomes" id="UP000179129"/>
    </source>
</evidence>
<dbReference type="SMART" id="SM00448">
    <property type="entry name" value="REC"/>
    <property type="match status" value="1"/>
</dbReference>
<dbReference type="CDD" id="cd00130">
    <property type="entry name" value="PAS"/>
    <property type="match status" value="2"/>
</dbReference>
<dbReference type="Gene3D" id="1.10.287.130">
    <property type="match status" value="1"/>
</dbReference>
<sequence>MSDSRKILLYSVLAGAGTWLIDALATWIFFDSGRSLPDLLFFNVPEHDIYMRLYVFLIILLFGVISASMLRKSRRAEAELKKKENLLSNIIDQSPFSTWIANAHGTNIRQNRAYRELMGIEDDSQTVGKYNLLEDNLFQEHGYLEKLEKVFLQGLPATFIADYDLGLVEHVEVPKGRRKLLKTTIFPIKDEEGRVINAVVQHEDITEKKKVEDAIRESEERFRTIFDISRDLLAIIDESGRVQWANLAWCDTFGYKPDSPVDWFDKLHPEHLDRFVDYWETMLVGAAEITNQEFRYHTKSGKYIYLETTVRRIEIGQWVLLYFDGHDVTARKRVEKKLAEEKERLAITLRSIGDGVIATNESGEVILINRAAERLTGWSQEEAVGRPLPELFKIFEEASGAPLEYTADWLMNRNPENETFRDIILQARSGEERLVVPGAAPINDRNGRVIGLVLVFSDVTEKRRAEKELQRADKLESLGSLAGGIAHDFNNVLTAILGNIELAGIYATGHENVVESLERAKEASLTAKELTGRLLTFSKGGAPLKRKMAVSGLIRQAVSLALSGSNVKSELELDNDLWPVEVDSDQLTQALNNIIINSVQAMPEGGEIRLRAENLPELEVSSDQQSRGSAIRITLSDNGPGIPRAHLPKIFDPFFTTKERGSGLGLAVVYSVVRRHGGRISVSSEVGKGTSFEIALPAFPEEKRESGSFHSAAQPLQGLRILLMDDEMIVRNIAVRMLEYLGHEVVTAEDGTEAIEKYKRETSGGRPYDLAILDLTVPGGMGGRETIKELKQFDPAVKAIVTSGYSGDPVLSDYRKFGFSGSLVKPYIMEEVREVLNSVFSARERTG</sequence>
<feature type="domain" description="PAS" evidence="13">
    <location>
        <begin position="341"/>
        <end position="414"/>
    </location>
</feature>
<dbReference type="SUPFAM" id="SSF47384">
    <property type="entry name" value="Homodimeric domain of signal transducing histidine kinase"/>
    <property type="match status" value="1"/>
</dbReference>
<keyword evidence="3 9" id="KW-0597">Phosphoprotein</keyword>
<dbReference type="SUPFAM" id="SSF55874">
    <property type="entry name" value="ATPase domain of HSP90 chaperone/DNA topoisomerase II/histidine kinase"/>
    <property type="match status" value="1"/>
</dbReference>
<accession>A0A1F5YLG1</accession>
<dbReference type="PROSITE" id="PS50110">
    <property type="entry name" value="RESPONSE_REGULATORY"/>
    <property type="match status" value="1"/>
</dbReference>
<dbReference type="InterPro" id="IPR005467">
    <property type="entry name" value="His_kinase_dom"/>
</dbReference>
<keyword evidence="4" id="KW-0808">Transferase</keyword>
<feature type="domain" description="PAS" evidence="13">
    <location>
        <begin position="218"/>
        <end position="259"/>
    </location>
</feature>
<dbReference type="InterPro" id="IPR036890">
    <property type="entry name" value="HATPase_C_sf"/>
</dbReference>
<evidence type="ECO:0000256" key="10">
    <source>
        <dbReference type="SAM" id="Phobius"/>
    </source>
</evidence>
<dbReference type="PRINTS" id="PR00344">
    <property type="entry name" value="BCTRLSENSOR"/>
</dbReference>
<organism evidence="15 16">
    <name type="scientific">Candidatus Glassbacteria bacterium RIFCSPLOWO2_12_FULL_58_11</name>
    <dbReference type="NCBI Taxonomy" id="1817867"/>
    <lineage>
        <taxon>Bacteria</taxon>
        <taxon>Candidatus Glassiibacteriota</taxon>
    </lineage>
</organism>
<dbReference type="SUPFAM" id="SSF52172">
    <property type="entry name" value="CheY-like"/>
    <property type="match status" value="1"/>
</dbReference>
<keyword evidence="10" id="KW-0472">Membrane</keyword>
<evidence type="ECO:0000259" key="11">
    <source>
        <dbReference type="PROSITE" id="PS50109"/>
    </source>
</evidence>
<dbReference type="AlphaFoldDB" id="A0A1F5YLG1"/>
<evidence type="ECO:0000256" key="3">
    <source>
        <dbReference type="ARBA" id="ARBA00022553"/>
    </source>
</evidence>
<evidence type="ECO:0000256" key="8">
    <source>
        <dbReference type="ARBA" id="ARBA00023012"/>
    </source>
</evidence>
<evidence type="ECO:0000256" key="6">
    <source>
        <dbReference type="ARBA" id="ARBA00022777"/>
    </source>
</evidence>
<dbReference type="SMART" id="SM00388">
    <property type="entry name" value="HisKA"/>
    <property type="match status" value="1"/>
</dbReference>
<dbReference type="InterPro" id="IPR004358">
    <property type="entry name" value="Sig_transdc_His_kin-like_C"/>
</dbReference>
<dbReference type="InterPro" id="IPR013767">
    <property type="entry name" value="PAS_fold"/>
</dbReference>
<evidence type="ECO:0000256" key="1">
    <source>
        <dbReference type="ARBA" id="ARBA00000085"/>
    </source>
</evidence>
<dbReference type="Gene3D" id="3.30.450.20">
    <property type="entry name" value="PAS domain"/>
    <property type="match status" value="3"/>
</dbReference>
<dbReference type="EMBL" id="MFIX01000229">
    <property type="protein sequence ID" value="OGG01038.1"/>
    <property type="molecule type" value="Genomic_DNA"/>
</dbReference>
<feature type="domain" description="Histidine kinase" evidence="11">
    <location>
        <begin position="484"/>
        <end position="700"/>
    </location>
</feature>
<dbReference type="PANTHER" id="PTHR43065">
    <property type="entry name" value="SENSOR HISTIDINE KINASE"/>
    <property type="match status" value="1"/>
</dbReference>
<dbReference type="GO" id="GO:0006355">
    <property type="term" value="P:regulation of DNA-templated transcription"/>
    <property type="evidence" value="ECO:0007669"/>
    <property type="project" value="InterPro"/>
</dbReference>
<dbReference type="SMART" id="SM00091">
    <property type="entry name" value="PAS"/>
    <property type="match status" value="3"/>
</dbReference>
<dbReference type="SUPFAM" id="SSF55785">
    <property type="entry name" value="PYP-like sensor domain (PAS domain)"/>
    <property type="match status" value="3"/>
</dbReference>